<dbReference type="Pfam" id="PF00011">
    <property type="entry name" value="HSP20"/>
    <property type="match status" value="1"/>
</dbReference>
<dbReference type="OrthoDB" id="9792695at2"/>
<evidence type="ECO:0000256" key="2">
    <source>
        <dbReference type="RuleBase" id="RU003616"/>
    </source>
</evidence>
<dbReference type="AlphaFoldDB" id="A0A545TVB9"/>
<proteinExistence type="inferred from homology"/>
<dbReference type="CDD" id="cd06464">
    <property type="entry name" value="ACD_sHsps-like"/>
    <property type="match status" value="1"/>
</dbReference>
<comment type="similarity">
    <text evidence="1 2">Belongs to the small heat shock protein (HSP20) family.</text>
</comment>
<evidence type="ECO:0000313" key="4">
    <source>
        <dbReference type="EMBL" id="TQV81160.1"/>
    </source>
</evidence>
<accession>A0A545TVB9</accession>
<feature type="domain" description="SHSP" evidence="3">
    <location>
        <begin position="22"/>
        <end position="125"/>
    </location>
</feature>
<dbReference type="Gene3D" id="2.60.40.790">
    <property type="match status" value="1"/>
</dbReference>
<keyword evidence="5" id="KW-1185">Reference proteome</keyword>
<evidence type="ECO:0000256" key="1">
    <source>
        <dbReference type="PROSITE-ProRule" id="PRU00285"/>
    </source>
</evidence>
<comment type="caution">
    <text evidence="4">The sequence shown here is derived from an EMBL/GenBank/DDBJ whole genome shotgun (WGS) entry which is preliminary data.</text>
</comment>
<evidence type="ECO:0000259" key="3">
    <source>
        <dbReference type="PROSITE" id="PS01031"/>
    </source>
</evidence>
<sequence>MMAMTTSLSALMKSLLRLDAESHRGVAWQPLADIYRGENEWLLKVELAGVRAEDLQLRPQGRRLLLRGLRRDQLAPCIHISQSMEIAYNRFERVFDFAFDVEAARIETEYRDGMLYIHLRVGDIR</sequence>
<evidence type="ECO:0000313" key="5">
    <source>
        <dbReference type="Proteomes" id="UP000319732"/>
    </source>
</evidence>
<dbReference type="SUPFAM" id="SSF49764">
    <property type="entry name" value="HSP20-like chaperones"/>
    <property type="match status" value="1"/>
</dbReference>
<dbReference type="Proteomes" id="UP000319732">
    <property type="component" value="Unassembled WGS sequence"/>
</dbReference>
<dbReference type="InterPro" id="IPR008978">
    <property type="entry name" value="HSP20-like_chaperone"/>
</dbReference>
<protein>
    <submittedName>
        <fullName evidence="4">Hsp20/alpha crystallin family protein</fullName>
    </submittedName>
</protein>
<dbReference type="InterPro" id="IPR002068">
    <property type="entry name" value="A-crystallin/Hsp20_dom"/>
</dbReference>
<gene>
    <name evidence="4" type="ORF">FKG94_08605</name>
</gene>
<dbReference type="PROSITE" id="PS01031">
    <property type="entry name" value="SHSP"/>
    <property type="match status" value="1"/>
</dbReference>
<organism evidence="4 5">
    <name type="scientific">Exilibacterium tricleocarpae</name>
    <dbReference type="NCBI Taxonomy" id="2591008"/>
    <lineage>
        <taxon>Bacteria</taxon>
        <taxon>Pseudomonadati</taxon>
        <taxon>Pseudomonadota</taxon>
        <taxon>Gammaproteobacteria</taxon>
        <taxon>Cellvibrionales</taxon>
        <taxon>Cellvibrionaceae</taxon>
        <taxon>Exilibacterium</taxon>
    </lineage>
</organism>
<reference evidence="4 5" key="1">
    <citation type="submission" date="2019-06" db="EMBL/GenBank/DDBJ databases">
        <title>Whole genome sequence for Cellvibrionaceae sp. R142.</title>
        <authorList>
            <person name="Wang G."/>
        </authorList>
    </citation>
    <scope>NUCLEOTIDE SEQUENCE [LARGE SCALE GENOMIC DNA]</scope>
    <source>
        <strain evidence="4 5">R142</strain>
    </source>
</reference>
<dbReference type="EMBL" id="VHSG01000008">
    <property type="protein sequence ID" value="TQV81160.1"/>
    <property type="molecule type" value="Genomic_DNA"/>
</dbReference>
<name>A0A545TVB9_9GAMM</name>